<keyword evidence="4" id="KW-0963">Cytoplasm</keyword>
<evidence type="ECO:0000256" key="4">
    <source>
        <dbReference type="ARBA" id="ARBA00023212"/>
    </source>
</evidence>
<dbReference type="GO" id="GO:0008017">
    <property type="term" value="F:microtubule binding"/>
    <property type="evidence" value="ECO:0007669"/>
    <property type="project" value="InterPro"/>
</dbReference>
<keyword evidence="5" id="KW-0505">Motor protein</keyword>
<dbReference type="SUPFAM" id="SSF52540">
    <property type="entry name" value="P-loop containing nucleoside triphosphate hydrolases"/>
    <property type="match status" value="1"/>
</dbReference>
<protein>
    <submittedName>
        <fullName evidence="7">Kinesin-like protein kif7</fullName>
    </submittedName>
</protein>
<gene>
    <name evidence="7" type="primary">kif7</name>
    <name evidence="7" type="ORF">CM83_30899</name>
</gene>
<dbReference type="GO" id="GO:0051231">
    <property type="term" value="P:spindle elongation"/>
    <property type="evidence" value="ECO:0007669"/>
    <property type="project" value="TreeGrafter"/>
</dbReference>
<dbReference type="GO" id="GO:0003777">
    <property type="term" value="F:microtubule motor activity"/>
    <property type="evidence" value="ECO:0007669"/>
    <property type="project" value="InterPro"/>
</dbReference>
<keyword evidence="4" id="KW-0206">Cytoskeleton</keyword>
<feature type="domain" description="Kinesin motor" evidence="6">
    <location>
        <begin position="14"/>
        <end position="122"/>
    </location>
</feature>
<reference evidence="7" key="1">
    <citation type="journal article" date="2014" name="PLoS ONE">
        <title>Transcriptome-Based Identification of ABC Transporters in the Western Tarnished Plant Bug Lygus hesperus.</title>
        <authorList>
            <person name="Hull J.J."/>
            <person name="Chaney K."/>
            <person name="Geib S.M."/>
            <person name="Fabrick J.A."/>
            <person name="Brent C.S."/>
            <person name="Walsh D."/>
            <person name="Lavine L.C."/>
        </authorList>
    </citation>
    <scope>NUCLEOTIDE SEQUENCE</scope>
</reference>
<dbReference type="SMART" id="SM00129">
    <property type="entry name" value="KISc"/>
    <property type="match status" value="1"/>
</dbReference>
<dbReference type="GO" id="GO:0007018">
    <property type="term" value="P:microtubule-based movement"/>
    <property type="evidence" value="ECO:0007669"/>
    <property type="project" value="InterPro"/>
</dbReference>
<dbReference type="PROSITE" id="PS50067">
    <property type="entry name" value="KINESIN_MOTOR_2"/>
    <property type="match status" value="1"/>
</dbReference>
<reference evidence="7" key="2">
    <citation type="submission" date="2014-07" db="EMBL/GenBank/DDBJ databases">
        <authorList>
            <person name="Hull J."/>
        </authorList>
    </citation>
    <scope>NUCLEOTIDE SEQUENCE</scope>
</reference>
<dbReference type="InterPro" id="IPR001752">
    <property type="entry name" value="Kinesin_motor_dom"/>
</dbReference>
<evidence type="ECO:0000256" key="2">
    <source>
        <dbReference type="ARBA" id="ARBA00022741"/>
    </source>
</evidence>
<keyword evidence="3 5" id="KW-0067">ATP-binding</keyword>
<dbReference type="InterPro" id="IPR027417">
    <property type="entry name" value="P-loop_NTPase"/>
</dbReference>
<keyword evidence="2 5" id="KW-0547">Nucleotide-binding</keyword>
<dbReference type="GO" id="GO:0005524">
    <property type="term" value="F:ATP binding"/>
    <property type="evidence" value="ECO:0007669"/>
    <property type="project" value="UniProtKB-UniRule"/>
</dbReference>
<accession>A0A0A9XMR2</accession>
<evidence type="ECO:0000259" key="6">
    <source>
        <dbReference type="PROSITE" id="PS50067"/>
    </source>
</evidence>
<dbReference type="GO" id="GO:0005875">
    <property type="term" value="C:microtubule associated complex"/>
    <property type="evidence" value="ECO:0007669"/>
    <property type="project" value="TreeGrafter"/>
</dbReference>
<dbReference type="PANTHER" id="PTHR47969">
    <property type="entry name" value="CHROMOSOME-ASSOCIATED KINESIN KIF4A-RELATED"/>
    <property type="match status" value="1"/>
</dbReference>
<comment type="subcellular location">
    <subcellularLocation>
        <location evidence="1">Cytoplasm</location>
        <location evidence="1">Cytoskeleton</location>
    </subcellularLocation>
</comment>
<dbReference type="AlphaFoldDB" id="A0A0A9XMR2"/>
<comment type="similarity">
    <text evidence="5">Belongs to the TRAFAC class myosin-kinesin ATPase superfamily. Kinesin family.</text>
</comment>
<evidence type="ECO:0000256" key="1">
    <source>
        <dbReference type="ARBA" id="ARBA00004245"/>
    </source>
</evidence>
<evidence type="ECO:0000313" key="7">
    <source>
        <dbReference type="EMBL" id="JAG22007.1"/>
    </source>
</evidence>
<dbReference type="Pfam" id="PF00225">
    <property type="entry name" value="Kinesin"/>
    <property type="match status" value="1"/>
</dbReference>
<evidence type="ECO:0000256" key="3">
    <source>
        <dbReference type="ARBA" id="ARBA00022840"/>
    </source>
</evidence>
<dbReference type="InterPro" id="IPR027640">
    <property type="entry name" value="Kinesin-like_fam"/>
</dbReference>
<dbReference type="EMBL" id="GBHO01021597">
    <property type="protein sequence ID" value="JAG22007.1"/>
    <property type="molecule type" value="Transcribed_RNA"/>
</dbReference>
<feature type="non-terminal residue" evidence="7">
    <location>
        <position position="1"/>
    </location>
</feature>
<dbReference type="Gene3D" id="3.40.850.10">
    <property type="entry name" value="Kinesin motor domain"/>
    <property type="match status" value="1"/>
</dbReference>
<dbReference type="InterPro" id="IPR036961">
    <property type="entry name" value="Kinesin_motor_dom_sf"/>
</dbReference>
<sequence>SVLYCKHQYMSDDRICVAVRIRPVVGHEKYETVCVRKADDNQTLVIKPEETAANMGDTVTFKYDHVFDDGDDQAVVYQESVQELVDYALSGYNATVFTYGQTGSGKTYTILGNLSSSHTLCS</sequence>
<dbReference type="GO" id="GO:0007052">
    <property type="term" value="P:mitotic spindle organization"/>
    <property type="evidence" value="ECO:0007669"/>
    <property type="project" value="TreeGrafter"/>
</dbReference>
<organism evidence="7">
    <name type="scientific">Lygus hesperus</name>
    <name type="common">Western plant bug</name>
    <dbReference type="NCBI Taxonomy" id="30085"/>
    <lineage>
        <taxon>Eukaryota</taxon>
        <taxon>Metazoa</taxon>
        <taxon>Ecdysozoa</taxon>
        <taxon>Arthropoda</taxon>
        <taxon>Hexapoda</taxon>
        <taxon>Insecta</taxon>
        <taxon>Pterygota</taxon>
        <taxon>Neoptera</taxon>
        <taxon>Paraneoptera</taxon>
        <taxon>Hemiptera</taxon>
        <taxon>Heteroptera</taxon>
        <taxon>Panheteroptera</taxon>
        <taxon>Cimicomorpha</taxon>
        <taxon>Miridae</taxon>
        <taxon>Mirini</taxon>
        <taxon>Lygus</taxon>
    </lineage>
</organism>
<proteinExistence type="inferred from homology"/>
<dbReference type="PANTHER" id="PTHR47969:SF29">
    <property type="entry name" value="KINESIN-LIKE PROTEIN"/>
    <property type="match status" value="1"/>
</dbReference>
<feature type="binding site" evidence="5">
    <location>
        <begin position="100"/>
        <end position="107"/>
    </location>
    <ligand>
        <name>ATP</name>
        <dbReference type="ChEBI" id="CHEBI:30616"/>
    </ligand>
</feature>
<name>A0A0A9XMR2_LYGHE</name>
<evidence type="ECO:0000256" key="5">
    <source>
        <dbReference type="PROSITE-ProRule" id="PRU00283"/>
    </source>
</evidence>